<dbReference type="InterPro" id="IPR014710">
    <property type="entry name" value="RmlC-like_jellyroll"/>
</dbReference>
<dbReference type="SUPFAM" id="SSF51197">
    <property type="entry name" value="Clavaminate synthase-like"/>
    <property type="match status" value="2"/>
</dbReference>
<protein>
    <recommendedName>
        <fullName evidence="2">JmjC domain-containing protein</fullName>
    </recommendedName>
</protein>
<accession>A0A1X6MKS5</accession>
<dbReference type="OrthoDB" id="415358at2759"/>
<evidence type="ECO:0000256" key="1">
    <source>
        <dbReference type="SAM" id="MobiDB-lite"/>
    </source>
</evidence>
<evidence type="ECO:0000259" key="2">
    <source>
        <dbReference type="PROSITE" id="PS51184"/>
    </source>
</evidence>
<sequence>MVRQLSYVEPTIPANDLFRDYINKRQPIIIKGLPDDPSFKARKWAELDYLALKAGEAEVLVEPMHPSTRQYGTDVKRQPMRFGDFLASLSKESGPYYYLTTQYSGEEWDHLTMFSPPTDALRGDFPNVPRLMGNLFVQQVNLWLGKSQDGSSSGLHHDFHDNLYCLLRGRKRFVLYPPQEYENLYPNKPVEKVHPNGVIAYEWLLRADGLDHRIALKARVDALRRLLDDPPAETSKGKGKGKAKATSHAMKEHKRLEEEFEEAREELVKLSLSEEYGFPLDDAGEDSEDEDEDDEGNDFGSLAGDLEEGQDDYDALMGDLEAIGDRAGSSGPNASGARDADDESLAEEEPASFSRIPTARLHQHLCLPTTAVAPAESTPTDFADLAKAGEPFIVELAAGEALYLPASWWHEVTSSSASDDGEADVHMAFNYWFYPPDGGTFEEPYMDKLVWSQLRAQTQKADTRPEQDDEHRKEGKRKHEEEQDGLAKKIRR</sequence>
<feature type="region of interest" description="Disordered" evidence="1">
    <location>
        <begin position="229"/>
        <end position="259"/>
    </location>
</feature>
<dbReference type="Gene3D" id="2.60.120.650">
    <property type="entry name" value="Cupin"/>
    <property type="match status" value="1"/>
</dbReference>
<dbReference type="Proteomes" id="UP000194127">
    <property type="component" value="Unassembled WGS sequence"/>
</dbReference>
<proteinExistence type="predicted"/>
<dbReference type="GeneID" id="36327870"/>
<evidence type="ECO:0000313" key="3">
    <source>
        <dbReference type="EMBL" id="OSX57017.1"/>
    </source>
</evidence>
<dbReference type="InterPro" id="IPR041667">
    <property type="entry name" value="Cupin_8"/>
</dbReference>
<evidence type="ECO:0000313" key="4">
    <source>
        <dbReference type="Proteomes" id="UP000194127"/>
    </source>
</evidence>
<feature type="compositionally biased region" description="Acidic residues" evidence="1">
    <location>
        <begin position="282"/>
        <end position="297"/>
    </location>
</feature>
<feature type="domain" description="JmjC" evidence="2">
    <location>
        <begin position="117"/>
        <end position="450"/>
    </location>
</feature>
<feature type="region of interest" description="Disordered" evidence="1">
    <location>
        <begin position="274"/>
        <end position="307"/>
    </location>
</feature>
<gene>
    <name evidence="3" type="ORF">POSPLADRAFT_1076473</name>
</gene>
<dbReference type="AlphaFoldDB" id="A0A1X6MKS5"/>
<dbReference type="InterPro" id="IPR003347">
    <property type="entry name" value="JmjC_dom"/>
</dbReference>
<feature type="compositionally biased region" description="Acidic residues" evidence="1">
    <location>
        <begin position="340"/>
        <end position="350"/>
    </location>
</feature>
<dbReference type="PROSITE" id="PS51184">
    <property type="entry name" value="JMJC"/>
    <property type="match status" value="1"/>
</dbReference>
<feature type="compositionally biased region" description="Basic and acidic residues" evidence="1">
    <location>
        <begin position="461"/>
        <end position="492"/>
    </location>
</feature>
<dbReference type="EMBL" id="KZ110610">
    <property type="protein sequence ID" value="OSX57017.1"/>
    <property type="molecule type" value="Genomic_DNA"/>
</dbReference>
<dbReference type="RefSeq" id="XP_024333811.1">
    <property type="nucleotide sequence ID" value="XM_024482921.1"/>
</dbReference>
<feature type="region of interest" description="Disordered" evidence="1">
    <location>
        <begin position="323"/>
        <end position="354"/>
    </location>
</feature>
<organism evidence="3 4">
    <name type="scientific">Postia placenta MAD-698-R-SB12</name>
    <dbReference type="NCBI Taxonomy" id="670580"/>
    <lineage>
        <taxon>Eukaryota</taxon>
        <taxon>Fungi</taxon>
        <taxon>Dikarya</taxon>
        <taxon>Basidiomycota</taxon>
        <taxon>Agaricomycotina</taxon>
        <taxon>Agaricomycetes</taxon>
        <taxon>Polyporales</taxon>
        <taxon>Adustoporiaceae</taxon>
        <taxon>Rhodonia</taxon>
    </lineage>
</organism>
<keyword evidence="4" id="KW-1185">Reference proteome</keyword>
<reference evidence="3 4" key="1">
    <citation type="submission" date="2017-04" db="EMBL/GenBank/DDBJ databases">
        <title>Genome Sequence of the Model Brown-Rot Fungus Postia placenta SB12.</title>
        <authorList>
            <consortium name="DOE Joint Genome Institute"/>
            <person name="Gaskell J."/>
            <person name="Kersten P."/>
            <person name="Larrondo L.F."/>
            <person name="Canessa P."/>
            <person name="Martinez D."/>
            <person name="Hibbett D."/>
            <person name="Schmoll M."/>
            <person name="Kubicek C.P."/>
            <person name="Martinez A.T."/>
            <person name="Yadav J."/>
            <person name="Master E."/>
            <person name="Magnuson J.K."/>
            <person name="James T."/>
            <person name="Yaver D."/>
            <person name="Berka R."/>
            <person name="Labutti K."/>
            <person name="Lipzen A."/>
            <person name="Aerts A."/>
            <person name="Barry K."/>
            <person name="Henrissat B."/>
            <person name="Blanchette R."/>
            <person name="Grigoriev I."/>
            <person name="Cullen D."/>
        </authorList>
    </citation>
    <scope>NUCLEOTIDE SEQUENCE [LARGE SCALE GENOMIC DNA]</scope>
    <source>
        <strain evidence="3 4">MAD-698-R-SB12</strain>
    </source>
</reference>
<dbReference type="Gene3D" id="2.60.120.10">
    <property type="entry name" value="Jelly Rolls"/>
    <property type="match status" value="1"/>
</dbReference>
<dbReference type="PANTHER" id="PTHR12461">
    <property type="entry name" value="HYPOXIA-INDUCIBLE FACTOR 1 ALPHA INHIBITOR-RELATED"/>
    <property type="match status" value="1"/>
</dbReference>
<dbReference type="STRING" id="670580.A0A1X6MKS5"/>
<name>A0A1X6MKS5_9APHY</name>
<dbReference type="PANTHER" id="PTHR12461:SF100">
    <property type="entry name" value="JMJC DOMAIN-CONTAINING PROTEIN 4"/>
    <property type="match status" value="1"/>
</dbReference>
<dbReference type="Pfam" id="PF13621">
    <property type="entry name" value="Cupin_8"/>
    <property type="match status" value="1"/>
</dbReference>
<feature type="region of interest" description="Disordered" evidence="1">
    <location>
        <begin position="456"/>
        <end position="492"/>
    </location>
</feature>